<accession>A0A1G6P293</accession>
<keyword evidence="1" id="KW-0732">Signal</keyword>
<dbReference type="AlphaFoldDB" id="A0A1G6P293"/>
<reference evidence="3" key="1">
    <citation type="submission" date="2016-10" db="EMBL/GenBank/DDBJ databases">
        <authorList>
            <person name="Varghese N."/>
            <person name="Submissions S."/>
        </authorList>
    </citation>
    <scope>NUCLEOTIDE SEQUENCE [LARGE SCALE GENOMIC DNA]</scope>
    <source>
        <strain evidence="3">CGMCC 1.9108</strain>
    </source>
</reference>
<feature type="chain" id="PRO_5011643329" evidence="1">
    <location>
        <begin position="17"/>
        <end position="115"/>
    </location>
</feature>
<dbReference type="EMBL" id="FMZV01000003">
    <property type="protein sequence ID" value="SDC74169.1"/>
    <property type="molecule type" value="Genomic_DNA"/>
</dbReference>
<feature type="signal peptide" evidence="1">
    <location>
        <begin position="1"/>
        <end position="16"/>
    </location>
</feature>
<dbReference type="RefSeq" id="WP_093028732.1">
    <property type="nucleotide sequence ID" value="NZ_FMZV01000003.1"/>
</dbReference>
<dbReference type="STRING" id="639004.SAMN04488239_103289"/>
<gene>
    <name evidence="2" type="ORF">SAMN04488239_103289</name>
</gene>
<dbReference type="OrthoDB" id="573055at2"/>
<dbReference type="Proteomes" id="UP000199628">
    <property type="component" value="Unassembled WGS sequence"/>
</dbReference>
<proteinExistence type="predicted"/>
<evidence type="ECO:0000256" key="1">
    <source>
        <dbReference type="SAM" id="SignalP"/>
    </source>
</evidence>
<organism evidence="2 3">
    <name type="scientific">Ruegeria marina</name>
    <dbReference type="NCBI Taxonomy" id="639004"/>
    <lineage>
        <taxon>Bacteria</taxon>
        <taxon>Pseudomonadati</taxon>
        <taxon>Pseudomonadota</taxon>
        <taxon>Alphaproteobacteria</taxon>
        <taxon>Rhodobacterales</taxon>
        <taxon>Roseobacteraceae</taxon>
        <taxon>Ruegeria</taxon>
    </lineage>
</organism>
<evidence type="ECO:0000313" key="3">
    <source>
        <dbReference type="Proteomes" id="UP000199628"/>
    </source>
</evidence>
<name>A0A1G6P293_9RHOB</name>
<keyword evidence="3" id="KW-1185">Reference proteome</keyword>
<sequence>MRSLFPLLLLASPVLADPPAIETVTATRAADGWRFDVTLRHPDTGWDHYADGWRVLDMLGNEIGMRTLLHPHETEQPFTRSLSGVQIAEGTRQVRVQARCNVDGWAAAMMVVDLP</sequence>
<protein>
    <submittedName>
        <fullName evidence="2">Uncharacterized protein</fullName>
    </submittedName>
</protein>
<evidence type="ECO:0000313" key="2">
    <source>
        <dbReference type="EMBL" id="SDC74169.1"/>
    </source>
</evidence>